<dbReference type="Pfam" id="PF03668">
    <property type="entry name" value="RapZ-like_N"/>
    <property type="match status" value="1"/>
</dbReference>
<keyword evidence="2" id="KW-0067">ATP-binding</keyword>
<dbReference type="Pfam" id="PF22740">
    <property type="entry name" value="PapZ_C"/>
    <property type="match status" value="1"/>
</dbReference>
<feature type="domain" description="RapZ C-terminal" evidence="5">
    <location>
        <begin position="164"/>
        <end position="282"/>
    </location>
</feature>
<evidence type="ECO:0000256" key="1">
    <source>
        <dbReference type="ARBA" id="ARBA00022741"/>
    </source>
</evidence>
<dbReference type="GO" id="GO:0005525">
    <property type="term" value="F:GTP binding"/>
    <property type="evidence" value="ECO:0007669"/>
    <property type="project" value="UniProtKB-KW"/>
</dbReference>
<dbReference type="InterPro" id="IPR053930">
    <property type="entry name" value="RapZ-like_N"/>
</dbReference>
<evidence type="ECO:0000256" key="2">
    <source>
        <dbReference type="ARBA" id="ARBA00022840"/>
    </source>
</evidence>
<feature type="domain" description="RapZ-like N-terminal" evidence="4">
    <location>
        <begin position="1"/>
        <end position="157"/>
    </location>
</feature>
<comment type="caution">
    <text evidence="6">The sequence shown here is derived from an EMBL/GenBank/DDBJ whole genome shotgun (WGS) entry which is preliminary data.</text>
</comment>
<dbReference type="NCBIfam" id="NF003828">
    <property type="entry name" value="PRK05416.1"/>
    <property type="match status" value="1"/>
</dbReference>
<dbReference type="PANTHER" id="PTHR30448">
    <property type="entry name" value="RNASE ADAPTER PROTEIN RAPZ"/>
    <property type="match status" value="1"/>
</dbReference>
<keyword evidence="1" id="KW-0547">Nucleotide-binding</keyword>
<name>A0A644X3K7_9ZZZZ</name>
<evidence type="ECO:0000313" key="6">
    <source>
        <dbReference type="EMBL" id="MPM10547.1"/>
    </source>
</evidence>
<dbReference type="AlphaFoldDB" id="A0A644X3K7"/>
<dbReference type="InterPro" id="IPR005337">
    <property type="entry name" value="RapZ-like"/>
</dbReference>
<dbReference type="EMBL" id="VSSQ01001708">
    <property type="protein sequence ID" value="MPM10547.1"/>
    <property type="molecule type" value="Genomic_DNA"/>
</dbReference>
<evidence type="ECO:0000256" key="3">
    <source>
        <dbReference type="ARBA" id="ARBA00023134"/>
    </source>
</evidence>
<gene>
    <name evidence="6" type="primary">yvcJ_7</name>
    <name evidence="6" type="ORF">SDC9_56879</name>
</gene>
<dbReference type="PIRSF" id="PIRSF005052">
    <property type="entry name" value="P-loopkin"/>
    <property type="match status" value="1"/>
</dbReference>
<sequence>METLIITGMSGAGKSLAVNALEDIGYFCLDNIPPTLVPRFVELAQSSGKVDKAALVMDGRTADKFENFVENVLDLGRSGLKLRLVFLDASNAVLVKRFKETRRKHPFLDVCDGQLLAAIDYERELLAPLRKAAYWVIDTSVYNPRELKSHLEEIFVGGRRNALAINIMSFGFKNGLPPDADMVFDVRCFKNPYYLDSLRDLTGKDPLVRDFVFSDPMARAFTSRLIDLLAFMIPCYVAEGRAQLEVAIGCTGGHHRSVAIAERVAEHINDHLMYCSVCHRDILI</sequence>
<dbReference type="InterPro" id="IPR027417">
    <property type="entry name" value="P-loop_NTPase"/>
</dbReference>
<dbReference type="PANTHER" id="PTHR30448:SF0">
    <property type="entry name" value="RNASE ADAPTER PROTEIN RAPZ"/>
    <property type="match status" value="1"/>
</dbReference>
<dbReference type="GO" id="GO:0005524">
    <property type="term" value="F:ATP binding"/>
    <property type="evidence" value="ECO:0007669"/>
    <property type="project" value="UniProtKB-KW"/>
</dbReference>
<reference evidence="6" key="1">
    <citation type="submission" date="2019-08" db="EMBL/GenBank/DDBJ databases">
        <authorList>
            <person name="Kucharzyk K."/>
            <person name="Murdoch R.W."/>
            <person name="Higgins S."/>
            <person name="Loffler F."/>
        </authorList>
    </citation>
    <scope>NUCLEOTIDE SEQUENCE</scope>
</reference>
<evidence type="ECO:0000259" key="5">
    <source>
        <dbReference type="Pfam" id="PF22740"/>
    </source>
</evidence>
<dbReference type="InterPro" id="IPR053931">
    <property type="entry name" value="RapZ_C"/>
</dbReference>
<dbReference type="HAMAP" id="MF_00636">
    <property type="entry name" value="RapZ_like"/>
    <property type="match status" value="1"/>
</dbReference>
<keyword evidence="3" id="KW-0342">GTP-binding</keyword>
<proteinExistence type="inferred from homology"/>
<dbReference type="SUPFAM" id="SSF52540">
    <property type="entry name" value="P-loop containing nucleoside triphosphate hydrolases"/>
    <property type="match status" value="1"/>
</dbReference>
<protein>
    <submittedName>
        <fullName evidence="6">Nucleotide-binding protein YvcJ</fullName>
    </submittedName>
</protein>
<organism evidence="6">
    <name type="scientific">bioreactor metagenome</name>
    <dbReference type="NCBI Taxonomy" id="1076179"/>
    <lineage>
        <taxon>unclassified sequences</taxon>
        <taxon>metagenomes</taxon>
        <taxon>ecological metagenomes</taxon>
    </lineage>
</organism>
<accession>A0A644X3K7</accession>
<evidence type="ECO:0000259" key="4">
    <source>
        <dbReference type="Pfam" id="PF03668"/>
    </source>
</evidence>